<dbReference type="PANTHER" id="PTHR37305">
    <property type="entry name" value="INTEGRAL MEMBRANE PROTEIN-RELATED"/>
    <property type="match status" value="1"/>
</dbReference>
<sequence length="284" mass="29460">MSTATAAPATRGRAAAPAPVHARLTFPGVMRGEWIKLLSLRSTWWTLGITVALMALIGLAGAASLGMMAEDPQGAGMLETMHGAELATSGYQFGMVTVAVLGALLITGEYSTGMIRSTLAAVPARLPVLAAKAIALTVLTVVVSVVGLALSFLVTAPFLADYDLVPALDDSQTWQVFGGTVFFLVASSLFALGVGTLLRSTAGAITGSLVILFLLPVILQFIQIDWVQDIVSFLPMPAANGFLSVSDTFGSNDLLSPWQAVAVVAAYPVVTLAAAAVVLRRRDA</sequence>
<evidence type="ECO:0000313" key="2">
    <source>
        <dbReference type="EMBL" id="KAE8764754.1"/>
    </source>
</evidence>
<protein>
    <submittedName>
        <fullName evidence="2">ABC transporter permease subunit</fullName>
    </submittedName>
</protein>
<evidence type="ECO:0000313" key="3">
    <source>
        <dbReference type="Proteomes" id="UP000451860"/>
    </source>
</evidence>
<dbReference type="RefSeq" id="WP_152203306.1">
    <property type="nucleotide sequence ID" value="NZ_VUKF01000025.1"/>
</dbReference>
<comment type="caution">
    <text evidence="2">The sequence shown here is derived from an EMBL/GenBank/DDBJ whole genome shotgun (WGS) entry which is preliminary data.</text>
</comment>
<evidence type="ECO:0000256" key="1">
    <source>
        <dbReference type="SAM" id="Phobius"/>
    </source>
</evidence>
<feature type="transmembrane region" description="Helical" evidence="1">
    <location>
        <begin position="258"/>
        <end position="279"/>
    </location>
</feature>
<reference evidence="2 3" key="1">
    <citation type="submission" date="2019-10" db="EMBL/GenBank/DDBJ databases">
        <title>Georgenia wutianyii sp. nov. and Georgenia yuyongxinii sp. nov. isolated from plateau pika (Ochotona curzoniae) in the Qinghai-Tibet plateau of China.</title>
        <authorList>
            <person name="Tian Z."/>
        </authorList>
    </citation>
    <scope>NUCLEOTIDE SEQUENCE [LARGE SCALE GENOMIC DNA]</scope>
    <source>
        <strain evidence="2 3">DSM 21501</strain>
    </source>
</reference>
<dbReference type="Proteomes" id="UP000451860">
    <property type="component" value="Unassembled WGS sequence"/>
</dbReference>
<proteinExistence type="predicted"/>
<feature type="transmembrane region" description="Helical" evidence="1">
    <location>
        <begin position="44"/>
        <end position="69"/>
    </location>
</feature>
<accession>A0A7J5URJ6</accession>
<keyword evidence="1" id="KW-0472">Membrane</keyword>
<name>A0A7J5URJ6_9MICO</name>
<feature type="transmembrane region" description="Helical" evidence="1">
    <location>
        <begin position="89"/>
        <end position="108"/>
    </location>
</feature>
<feature type="transmembrane region" description="Helical" evidence="1">
    <location>
        <begin position="174"/>
        <end position="198"/>
    </location>
</feature>
<gene>
    <name evidence="2" type="ORF">GB883_07200</name>
</gene>
<feature type="transmembrane region" description="Helical" evidence="1">
    <location>
        <begin position="205"/>
        <end position="224"/>
    </location>
</feature>
<keyword evidence="1" id="KW-1133">Transmembrane helix</keyword>
<organism evidence="2 3">
    <name type="scientific">Georgenia thermotolerans</name>
    <dbReference type="NCBI Taxonomy" id="527326"/>
    <lineage>
        <taxon>Bacteria</taxon>
        <taxon>Bacillati</taxon>
        <taxon>Actinomycetota</taxon>
        <taxon>Actinomycetes</taxon>
        <taxon>Micrococcales</taxon>
        <taxon>Bogoriellaceae</taxon>
        <taxon>Georgenia</taxon>
    </lineage>
</organism>
<feature type="transmembrane region" description="Helical" evidence="1">
    <location>
        <begin position="129"/>
        <end position="154"/>
    </location>
</feature>
<dbReference type="PANTHER" id="PTHR37305:SF1">
    <property type="entry name" value="MEMBRANE PROTEIN"/>
    <property type="match status" value="1"/>
</dbReference>
<dbReference type="AlphaFoldDB" id="A0A7J5URJ6"/>
<keyword evidence="3" id="KW-1185">Reference proteome</keyword>
<dbReference type="GO" id="GO:0140359">
    <property type="term" value="F:ABC-type transporter activity"/>
    <property type="evidence" value="ECO:0007669"/>
    <property type="project" value="InterPro"/>
</dbReference>
<dbReference type="OrthoDB" id="3297477at2"/>
<keyword evidence="1" id="KW-0812">Transmembrane</keyword>
<dbReference type="Pfam" id="PF12679">
    <property type="entry name" value="ABC2_membrane_2"/>
    <property type="match status" value="1"/>
</dbReference>
<dbReference type="EMBL" id="WHJE01000023">
    <property type="protein sequence ID" value="KAE8764754.1"/>
    <property type="molecule type" value="Genomic_DNA"/>
</dbReference>
<dbReference type="GO" id="GO:0005886">
    <property type="term" value="C:plasma membrane"/>
    <property type="evidence" value="ECO:0007669"/>
    <property type="project" value="UniProtKB-SubCell"/>
</dbReference>